<dbReference type="EMBL" id="JAFMPY010000008">
    <property type="protein sequence ID" value="MBO0903983.1"/>
    <property type="molecule type" value="Genomic_DNA"/>
</dbReference>
<dbReference type="RefSeq" id="WP_207350619.1">
    <property type="nucleotide sequence ID" value="NZ_JAFMPY010000008.1"/>
</dbReference>
<evidence type="ECO:0000313" key="1">
    <source>
        <dbReference type="EMBL" id="MBO0903983.1"/>
    </source>
</evidence>
<dbReference type="Proteomes" id="UP000664288">
    <property type="component" value="Unassembled WGS sequence"/>
</dbReference>
<evidence type="ECO:0008006" key="3">
    <source>
        <dbReference type="Google" id="ProtNLM"/>
    </source>
</evidence>
<comment type="caution">
    <text evidence="1">The sequence shown here is derived from an EMBL/GenBank/DDBJ whole genome shotgun (WGS) entry which is preliminary data.</text>
</comment>
<evidence type="ECO:0000313" key="2">
    <source>
        <dbReference type="Proteomes" id="UP000664288"/>
    </source>
</evidence>
<proteinExistence type="predicted"/>
<sequence>MLEALPPVPSAYRGLWERTALQRSGPGLLTDDRPARVFWLQTERWHADLRVPLDRPPIDGSAGLAGLGDADLALLAGQDAFCGLTRVEGPYCSWLRLFDLRPVAAPDIGRMEVFEERLVEHGVTEAYREEWTLVAGSRDGFEVAARGRASGPPAEILLTAGRFRMRIEPRPAAPPGIDPFAPVAALDRAALLWRSSMVASLEEKSAAGWQVRLSTHPWLEGRIVPEEEALPCG</sequence>
<gene>
    <name evidence="1" type="ORF">J1C47_10040</name>
</gene>
<name>A0ABS3J4W5_9HYPH</name>
<keyword evidence="2" id="KW-1185">Reference proteome</keyword>
<accession>A0ABS3J4W5</accession>
<organism evidence="1 2">
    <name type="scientific">Jiella sonneratiae</name>
    <dbReference type="NCBI Taxonomy" id="2816856"/>
    <lineage>
        <taxon>Bacteria</taxon>
        <taxon>Pseudomonadati</taxon>
        <taxon>Pseudomonadota</taxon>
        <taxon>Alphaproteobacteria</taxon>
        <taxon>Hyphomicrobiales</taxon>
        <taxon>Aurantimonadaceae</taxon>
        <taxon>Jiella</taxon>
    </lineage>
</organism>
<protein>
    <recommendedName>
        <fullName evidence="3">DUF2169 domain-containing protein</fullName>
    </recommendedName>
</protein>
<reference evidence="1 2" key="1">
    <citation type="submission" date="2021-03" db="EMBL/GenBank/DDBJ databases">
        <title>Whole genome sequence of Jiella sp. MQZ13P-4.</title>
        <authorList>
            <person name="Tuo L."/>
        </authorList>
    </citation>
    <scope>NUCLEOTIDE SEQUENCE [LARGE SCALE GENOMIC DNA]</scope>
    <source>
        <strain evidence="1 2">MQZ13P-4</strain>
    </source>
</reference>